<evidence type="ECO:0000313" key="6">
    <source>
        <dbReference type="EMBL" id="MBB6560642.1"/>
    </source>
</evidence>
<dbReference type="InterPro" id="IPR042251">
    <property type="entry name" value="EutC_C"/>
</dbReference>
<name>A0A7X0U9T8_9BURK</name>
<keyword evidence="1 5" id="KW-0846">Cobalamin</keyword>
<protein>
    <recommendedName>
        <fullName evidence="5">Ethanolamine ammonia-lyase small subunit</fullName>
        <shortName evidence="5">EAL small subunit</shortName>
        <ecNumber evidence="5">4.3.1.7</ecNumber>
    </recommendedName>
</protein>
<dbReference type="GO" id="GO:0046336">
    <property type="term" value="P:ethanolamine catabolic process"/>
    <property type="evidence" value="ECO:0007669"/>
    <property type="project" value="UniProtKB-UniRule"/>
</dbReference>
<comment type="caution">
    <text evidence="6">The sequence shown here is derived from an EMBL/GenBank/DDBJ whole genome shotgun (WGS) entry which is preliminary data.</text>
</comment>
<keyword evidence="4 5" id="KW-1283">Bacterial microcompartment</keyword>
<dbReference type="PIRSF" id="PIRSF018982">
    <property type="entry name" value="EutC"/>
    <property type="match status" value="1"/>
</dbReference>
<dbReference type="GO" id="GO:0008851">
    <property type="term" value="F:ethanolamine ammonia-lyase activity"/>
    <property type="evidence" value="ECO:0007669"/>
    <property type="project" value="UniProtKB-UniRule"/>
</dbReference>
<comment type="pathway">
    <text evidence="5">Amine and polyamine degradation; ethanolamine degradation.</text>
</comment>
<dbReference type="PANTHER" id="PTHR39330:SF1">
    <property type="entry name" value="ETHANOLAMINE AMMONIA-LYASE SMALL SUBUNIT"/>
    <property type="match status" value="1"/>
</dbReference>
<dbReference type="GO" id="GO:0006520">
    <property type="term" value="P:amino acid metabolic process"/>
    <property type="evidence" value="ECO:0007669"/>
    <property type="project" value="InterPro"/>
</dbReference>
<accession>A0A7X0U9T8</accession>
<keyword evidence="7" id="KW-1185">Reference proteome</keyword>
<dbReference type="EC" id="4.3.1.7" evidence="5"/>
<proteinExistence type="inferred from homology"/>
<evidence type="ECO:0000256" key="3">
    <source>
        <dbReference type="ARBA" id="ARBA00023285"/>
    </source>
</evidence>
<dbReference type="PANTHER" id="PTHR39330">
    <property type="entry name" value="ETHANOLAMINE AMMONIA-LYASE LIGHT CHAIN"/>
    <property type="match status" value="1"/>
</dbReference>
<evidence type="ECO:0000256" key="4">
    <source>
        <dbReference type="ARBA" id="ARBA00024446"/>
    </source>
</evidence>
<comment type="subunit">
    <text evidence="5">The basic unit is a heterodimer which dimerizes to form tetramers. The heterotetramers trimerize; 6 large subunits form a core ring with 6 small subunits projecting outwards.</text>
</comment>
<dbReference type="NCBIfam" id="NF003971">
    <property type="entry name" value="PRK05465.1"/>
    <property type="match status" value="1"/>
</dbReference>
<organism evidence="6 7">
    <name type="scientific">Acidovorax soli</name>
    <dbReference type="NCBI Taxonomy" id="592050"/>
    <lineage>
        <taxon>Bacteria</taxon>
        <taxon>Pseudomonadati</taxon>
        <taxon>Pseudomonadota</taxon>
        <taxon>Betaproteobacteria</taxon>
        <taxon>Burkholderiales</taxon>
        <taxon>Comamonadaceae</taxon>
        <taxon>Acidovorax</taxon>
    </lineage>
</organism>
<sequence length="266" mass="27482">MTLPAPSIGPQPDPWGDLRAHTAARLALGRAGTAIPTRELLDFGLAHAQARDAVHLPLDGDALATQLTDLGCATLRVASAAPDRATYLLRPDLGRRLDAADARQLGDAPQAGCDLLLVVADGLSALAIERNAVPLVQAIVQGAPQGWHMGPVVIATQARVALGDEVGALLGARMVAVLIGERPGLSSPDSLGIYLTWQPQVGRSDAERNCISNVRAEGLAPAAAAARLWWLCVEARRLGLTGIGLKDRSDAVTLEAAPSGGPLANG</sequence>
<gene>
    <name evidence="5" type="primary">eutC</name>
    <name evidence="6" type="ORF">HNP48_003318</name>
</gene>
<dbReference type="AlphaFoldDB" id="A0A7X0U9T8"/>
<dbReference type="InterPro" id="IPR009246">
    <property type="entry name" value="EutC"/>
</dbReference>
<dbReference type="RefSeq" id="WP_184858888.1">
    <property type="nucleotide sequence ID" value="NZ_JACHLK010000006.1"/>
</dbReference>
<keyword evidence="3 5" id="KW-0170">Cobalt</keyword>
<dbReference type="UniPathway" id="UPA00560"/>
<feature type="binding site" evidence="5">
    <location>
        <position position="160"/>
    </location>
    <ligand>
        <name>adenosylcob(III)alamin</name>
        <dbReference type="ChEBI" id="CHEBI:18408"/>
    </ligand>
</feature>
<comment type="function">
    <text evidence="5">Catalyzes the deamination of various vicinal amino-alcohols to oxo compounds. Allows this organism to utilize ethanolamine as the sole source of nitrogen and carbon in the presence of external vitamin B12.</text>
</comment>
<dbReference type="InterPro" id="IPR042255">
    <property type="entry name" value="EutC_N"/>
</dbReference>
<keyword evidence="2 5" id="KW-0456">Lyase</keyword>
<evidence type="ECO:0000256" key="5">
    <source>
        <dbReference type="HAMAP-Rule" id="MF_00601"/>
    </source>
</evidence>
<dbReference type="Proteomes" id="UP000575083">
    <property type="component" value="Unassembled WGS sequence"/>
</dbReference>
<dbReference type="Pfam" id="PF05985">
    <property type="entry name" value="EutC"/>
    <property type="match status" value="1"/>
</dbReference>
<dbReference type="EMBL" id="JACHLK010000006">
    <property type="protein sequence ID" value="MBB6560642.1"/>
    <property type="molecule type" value="Genomic_DNA"/>
</dbReference>
<dbReference type="GO" id="GO:0031419">
    <property type="term" value="F:cobalamin binding"/>
    <property type="evidence" value="ECO:0007669"/>
    <property type="project" value="UniProtKB-UniRule"/>
</dbReference>
<reference evidence="6 7" key="1">
    <citation type="submission" date="2020-08" db="EMBL/GenBank/DDBJ databases">
        <title>Functional genomics of gut bacteria from endangered species of beetles.</title>
        <authorList>
            <person name="Carlos-Shanley C."/>
        </authorList>
    </citation>
    <scope>NUCLEOTIDE SEQUENCE [LARGE SCALE GENOMIC DNA]</scope>
    <source>
        <strain evidence="6 7">S00198</strain>
    </source>
</reference>
<evidence type="ECO:0000313" key="7">
    <source>
        <dbReference type="Proteomes" id="UP000575083"/>
    </source>
</evidence>
<comment type="cofactor">
    <cofactor evidence="5">
        <name>adenosylcob(III)alamin</name>
        <dbReference type="ChEBI" id="CHEBI:18408"/>
    </cofactor>
    <text evidence="5">Binds between the large and small subunits.</text>
</comment>
<dbReference type="Gene3D" id="3.40.50.11240">
    <property type="entry name" value="Ethanolamine ammonia-lyase light chain (EutC)"/>
    <property type="match status" value="1"/>
</dbReference>
<feature type="binding site" evidence="5">
    <location>
        <position position="210"/>
    </location>
    <ligand>
        <name>adenosylcob(III)alamin</name>
        <dbReference type="ChEBI" id="CHEBI:18408"/>
    </ligand>
</feature>
<evidence type="ECO:0000256" key="2">
    <source>
        <dbReference type="ARBA" id="ARBA00023239"/>
    </source>
</evidence>
<evidence type="ECO:0000256" key="1">
    <source>
        <dbReference type="ARBA" id="ARBA00022628"/>
    </source>
</evidence>
<dbReference type="GO" id="GO:0009350">
    <property type="term" value="C:ethanolamine ammonia-lyase complex"/>
    <property type="evidence" value="ECO:0007669"/>
    <property type="project" value="UniProtKB-UniRule"/>
</dbReference>
<comment type="catalytic activity">
    <reaction evidence="5">
        <text>ethanolamine = acetaldehyde + NH4(+)</text>
        <dbReference type="Rhea" id="RHEA:15313"/>
        <dbReference type="ChEBI" id="CHEBI:15343"/>
        <dbReference type="ChEBI" id="CHEBI:28938"/>
        <dbReference type="ChEBI" id="CHEBI:57603"/>
        <dbReference type="EC" id="4.3.1.7"/>
    </reaction>
</comment>
<dbReference type="HAMAP" id="MF_00601">
    <property type="entry name" value="EutC"/>
    <property type="match status" value="1"/>
</dbReference>
<dbReference type="GO" id="GO:0031471">
    <property type="term" value="C:ethanolamine degradation polyhedral organelle"/>
    <property type="evidence" value="ECO:0007669"/>
    <property type="project" value="UniProtKB-UniRule"/>
</dbReference>
<comment type="similarity">
    <text evidence="5">Belongs to the EutC family.</text>
</comment>
<dbReference type="Gene3D" id="1.10.30.40">
    <property type="entry name" value="Ethanolamine ammonia-lyase light chain (EutC), N-terminal domain"/>
    <property type="match status" value="1"/>
</dbReference>
<feature type="binding site" evidence="5">
    <location>
        <position position="181"/>
    </location>
    <ligand>
        <name>adenosylcob(III)alamin</name>
        <dbReference type="ChEBI" id="CHEBI:18408"/>
    </ligand>
</feature>
<comment type="subcellular location">
    <subcellularLocation>
        <location evidence="5">Bacterial microcompartment</location>
    </subcellularLocation>
</comment>